<proteinExistence type="predicted"/>
<evidence type="ECO:0000313" key="2">
    <source>
        <dbReference type="Proteomes" id="UP000716291"/>
    </source>
</evidence>
<gene>
    <name evidence="1" type="ORF">G6F64_014766</name>
</gene>
<organism evidence="1 2">
    <name type="scientific">Rhizopus oryzae</name>
    <name type="common">Mucormycosis agent</name>
    <name type="synonym">Rhizopus arrhizus var. delemar</name>
    <dbReference type="NCBI Taxonomy" id="64495"/>
    <lineage>
        <taxon>Eukaryota</taxon>
        <taxon>Fungi</taxon>
        <taxon>Fungi incertae sedis</taxon>
        <taxon>Mucoromycota</taxon>
        <taxon>Mucoromycotina</taxon>
        <taxon>Mucoromycetes</taxon>
        <taxon>Mucorales</taxon>
        <taxon>Mucorineae</taxon>
        <taxon>Rhizopodaceae</taxon>
        <taxon>Rhizopus</taxon>
    </lineage>
</organism>
<dbReference type="AlphaFoldDB" id="A0A9P6WST8"/>
<sequence>MAVARPAARVTASAIQTFSGGICSMYRRDPGQQTTALGKAGAARARRASACLVGARAINRRGASVLRWRSTGPASAAVG</sequence>
<dbReference type="Proteomes" id="UP000716291">
    <property type="component" value="Unassembled WGS sequence"/>
</dbReference>
<name>A0A9P6WST8_RHIOR</name>
<accession>A0A9P6WST8</accession>
<comment type="caution">
    <text evidence="1">The sequence shown here is derived from an EMBL/GenBank/DDBJ whole genome shotgun (WGS) entry which is preliminary data.</text>
</comment>
<reference evidence="1" key="1">
    <citation type="journal article" date="2020" name="Microb. Genom.">
        <title>Genetic diversity of clinical and environmental Mucorales isolates obtained from an investigation of mucormycosis cases among solid organ transplant recipients.</title>
        <authorList>
            <person name="Nguyen M.H."/>
            <person name="Kaul D."/>
            <person name="Muto C."/>
            <person name="Cheng S.J."/>
            <person name="Richter R.A."/>
            <person name="Bruno V.M."/>
            <person name="Liu G."/>
            <person name="Beyhan S."/>
            <person name="Sundermann A.J."/>
            <person name="Mounaud S."/>
            <person name="Pasculle A.W."/>
            <person name="Nierman W.C."/>
            <person name="Driscoll E."/>
            <person name="Cumbie R."/>
            <person name="Clancy C.J."/>
            <person name="Dupont C.L."/>
        </authorList>
    </citation>
    <scope>NUCLEOTIDE SEQUENCE</scope>
    <source>
        <strain evidence="1">GL11</strain>
    </source>
</reference>
<dbReference type="EMBL" id="JAANQT010009569">
    <property type="protein sequence ID" value="KAG1276851.1"/>
    <property type="molecule type" value="Genomic_DNA"/>
</dbReference>
<evidence type="ECO:0000313" key="1">
    <source>
        <dbReference type="EMBL" id="KAG1276851.1"/>
    </source>
</evidence>
<protein>
    <submittedName>
        <fullName evidence="1">Uncharacterized protein</fullName>
    </submittedName>
</protein>
<keyword evidence="2" id="KW-1185">Reference proteome</keyword>